<accession>A0AAJ1VI03</accession>
<gene>
    <name evidence="1" type="ORF">QWY81_18035</name>
</gene>
<proteinExistence type="predicted"/>
<evidence type="ECO:0000313" key="1">
    <source>
        <dbReference type="EMBL" id="MDN3621373.1"/>
    </source>
</evidence>
<dbReference type="RefSeq" id="WP_261972776.1">
    <property type="nucleotide sequence ID" value="NZ_CP103460.1"/>
</dbReference>
<dbReference type="EMBL" id="JAUFQH010000022">
    <property type="protein sequence ID" value="MDN3621373.1"/>
    <property type="molecule type" value="Genomic_DNA"/>
</dbReference>
<organism evidence="1 2">
    <name type="scientific">Polaribacter sejongensis</name>
    <dbReference type="NCBI Taxonomy" id="985043"/>
    <lineage>
        <taxon>Bacteria</taxon>
        <taxon>Pseudomonadati</taxon>
        <taxon>Bacteroidota</taxon>
        <taxon>Flavobacteriia</taxon>
        <taxon>Flavobacteriales</taxon>
        <taxon>Flavobacteriaceae</taxon>
    </lineage>
</organism>
<reference evidence="1 2" key="1">
    <citation type="journal article" date="2014" name="Int. J. Syst. Evol. Microbiol.">
        <title>Complete genome sequence of Corynebacterium casei LMG S-19264T (=DSM 44701T), isolated from a smear-ripened cheese.</title>
        <authorList>
            <consortium name="US DOE Joint Genome Institute (JGI-PGF)"/>
            <person name="Walter F."/>
            <person name="Albersmeier A."/>
            <person name="Kalinowski J."/>
            <person name="Ruckert C."/>
        </authorList>
    </citation>
    <scope>NUCLEOTIDE SEQUENCE [LARGE SCALE GENOMIC DNA]</scope>
    <source>
        <strain evidence="1 2">CECT 8670</strain>
    </source>
</reference>
<dbReference type="AlphaFoldDB" id="A0AAJ1VI03"/>
<dbReference type="Proteomes" id="UP001228636">
    <property type="component" value="Unassembled WGS sequence"/>
</dbReference>
<sequence length="173" mass="19889">MAIIIDANCVANVFSKKSEKHEDFKPVLNWILLGKGLMIYGGTQYKKELAKTAKYLPIIRLLKDVGKAIEGSKTDIDEYQQKVEDLRDNMDFDDPHLPAIVFVTKCRVICSEDTRSIPYVQDGKYYPNGFKTPVYYTSIKNKSLLTDKYVDKSLKPLCKLNKFNSERILKLLK</sequence>
<protein>
    <submittedName>
        <fullName evidence="1">Uncharacterized protein</fullName>
    </submittedName>
</protein>
<evidence type="ECO:0000313" key="2">
    <source>
        <dbReference type="Proteomes" id="UP001228636"/>
    </source>
</evidence>
<comment type="caution">
    <text evidence="1">The sequence shown here is derived from an EMBL/GenBank/DDBJ whole genome shotgun (WGS) entry which is preliminary data.</text>
</comment>
<name>A0AAJ1VI03_9FLAO</name>